<sequence length="202" mass="22394">MIQLTLPGFDVRPPVAEHRFFFAVMPDADTAAHLAGIARRLHGGNPCMSRPLHADRLHVTLYPLGDFACVPGATLARACAAARRIDVRSFRVTFDQIVSFNGRPGHCPLVLTGGAGLEALMAFRQRLRGALGEAGLRVSAARFTPHVTLLYGERRLGQYRIEPISWTVSEFRLIHSWLGRTHYDIIGRWPLPIADFSRRSSG</sequence>
<dbReference type="InterPro" id="IPR009097">
    <property type="entry name" value="Cyclic_Pdiesterase"/>
</dbReference>
<protein>
    <submittedName>
        <fullName evidence="2">2'-5' RNA ligase</fullName>
    </submittedName>
</protein>
<dbReference type="InterPro" id="IPR004175">
    <property type="entry name" value="RNA_CPDase"/>
</dbReference>
<dbReference type="EMBL" id="CABVPL010000015">
    <property type="protein sequence ID" value="VWB55810.1"/>
    <property type="molecule type" value="Genomic_DNA"/>
</dbReference>
<keyword evidence="2" id="KW-0436">Ligase</keyword>
<dbReference type="Pfam" id="PF13563">
    <property type="entry name" value="2_5_RNA_ligase2"/>
    <property type="match status" value="1"/>
</dbReference>
<dbReference type="AlphaFoldDB" id="A0A6P2KEF9"/>
<dbReference type="Proteomes" id="UP000494222">
    <property type="component" value="Unassembled WGS sequence"/>
</dbReference>
<evidence type="ECO:0000313" key="2">
    <source>
        <dbReference type="EMBL" id="VWB55810.1"/>
    </source>
</evidence>
<dbReference type="PANTHER" id="PTHR35561:SF1">
    <property type="entry name" value="RNA 2',3'-CYCLIC PHOSPHODIESTERASE"/>
    <property type="match status" value="1"/>
</dbReference>
<dbReference type="GO" id="GO:0004113">
    <property type="term" value="F:2',3'-cyclic-nucleotide 3'-phosphodiesterase activity"/>
    <property type="evidence" value="ECO:0007669"/>
    <property type="project" value="InterPro"/>
</dbReference>
<accession>A0A6P2KEF9</accession>
<keyword evidence="1" id="KW-0378">Hydrolase</keyword>
<dbReference type="PANTHER" id="PTHR35561">
    <property type="entry name" value="RNA 2',3'-CYCLIC PHOSPHODIESTERASE"/>
    <property type="match status" value="1"/>
</dbReference>
<proteinExistence type="predicted"/>
<evidence type="ECO:0000313" key="3">
    <source>
        <dbReference type="Proteomes" id="UP000494222"/>
    </source>
</evidence>
<evidence type="ECO:0000256" key="1">
    <source>
        <dbReference type="ARBA" id="ARBA00022801"/>
    </source>
</evidence>
<dbReference type="Gene3D" id="3.90.1140.10">
    <property type="entry name" value="Cyclic phosphodiesterase"/>
    <property type="match status" value="1"/>
</dbReference>
<organism evidence="2 3">
    <name type="scientific">Burkholderia latens</name>
    <dbReference type="NCBI Taxonomy" id="488446"/>
    <lineage>
        <taxon>Bacteria</taxon>
        <taxon>Pseudomonadati</taxon>
        <taxon>Pseudomonadota</taxon>
        <taxon>Betaproteobacteria</taxon>
        <taxon>Burkholderiales</taxon>
        <taxon>Burkholderiaceae</taxon>
        <taxon>Burkholderia</taxon>
        <taxon>Burkholderia cepacia complex</taxon>
    </lineage>
</organism>
<reference evidence="2 3" key="1">
    <citation type="submission" date="2019-09" db="EMBL/GenBank/DDBJ databases">
        <authorList>
            <person name="Depoorter E."/>
        </authorList>
    </citation>
    <scope>NUCLEOTIDE SEQUENCE [LARGE SCALE GENOMIC DNA]</scope>
    <source>
        <strain evidence="2">LMG 24064</strain>
    </source>
</reference>
<dbReference type="GO" id="GO:0008664">
    <property type="term" value="F:RNA 2',3'-cyclic 3'-phosphodiesterase activity"/>
    <property type="evidence" value="ECO:0007669"/>
    <property type="project" value="InterPro"/>
</dbReference>
<dbReference type="SUPFAM" id="SSF55144">
    <property type="entry name" value="LigT-like"/>
    <property type="match status" value="1"/>
</dbReference>
<gene>
    <name evidence="2" type="ORF">BLA24064_02557</name>
</gene>
<name>A0A6P2KEF9_9BURK</name>
<dbReference type="GO" id="GO:0016874">
    <property type="term" value="F:ligase activity"/>
    <property type="evidence" value="ECO:0007669"/>
    <property type="project" value="UniProtKB-KW"/>
</dbReference>